<organism evidence="1 2">
    <name type="scientific">Deinococcus cellulosilyticus (strain DSM 18568 / NBRC 106333 / KACC 11606 / 5516J-15)</name>
    <dbReference type="NCBI Taxonomy" id="1223518"/>
    <lineage>
        <taxon>Bacteria</taxon>
        <taxon>Thermotogati</taxon>
        <taxon>Deinococcota</taxon>
        <taxon>Deinococci</taxon>
        <taxon>Deinococcales</taxon>
        <taxon>Deinococcaceae</taxon>
        <taxon>Deinococcus</taxon>
    </lineage>
</organism>
<sequence>MGDMVLIPGTVRPDYAGGGILNLISSIQSHFGLKSKHDPLHAPIPFQKKAVLLIVDGLGFEQLERHRQQGDLGAADHFQEVRRLTSVFPSTTMAALTTLHMGAPPAETGWLSGCLWLQELGTIVNLIRNKDEFTRQGVDLGFMRKTRSIYSRLDEARVRSTIIFPEAFEGSFLSNWHHEGSHQQGYAFTPSTIPTLVQNALQHSDYVVIYYPHYDDMCHRYGPESQEARDEARLLNTILGGVMHRLPPHTTLMLTADHGHKTISGNIWLDGHLDLHPHLLRPVSGDKVSRYVDVKPGHEAEVQAYLSRWADVVSSHQLWEEGYFGGDPADLQFLTRTGTLMAHARDDMELNWSYHPEVLQIKGWKGNHGGLSSTEMWVPLGIFNS</sequence>
<name>A0A511MWP1_DEIC1</name>
<dbReference type="Pfam" id="PF01663">
    <property type="entry name" value="Phosphodiest"/>
    <property type="match status" value="1"/>
</dbReference>
<accession>A0A511MWP1</accession>
<gene>
    <name evidence="1" type="ORF">DC3_06270</name>
</gene>
<dbReference type="SUPFAM" id="SSF53649">
    <property type="entry name" value="Alkaline phosphatase-like"/>
    <property type="match status" value="1"/>
</dbReference>
<dbReference type="InterPro" id="IPR017850">
    <property type="entry name" value="Alkaline_phosphatase_core_sf"/>
</dbReference>
<proteinExistence type="predicted"/>
<protein>
    <submittedName>
        <fullName evidence="1">Nucleotide pyrophosphatase</fullName>
    </submittedName>
</protein>
<dbReference type="Gene3D" id="3.40.720.10">
    <property type="entry name" value="Alkaline Phosphatase, subunit A"/>
    <property type="match status" value="1"/>
</dbReference>
<dbReference type="InterPro" id="IPR002591">
    <property type="entry name" value="Phosphodiest/P_Trfase"/>
</dbReference>
<reference evidence="1 2" key="1">
    <citation type="submission" date="2019-07" db="EMBL/GenBank/DDBJ databases">
        <title>Whole genome shotgun sequence of Deinococcus cellulosilyticus NBRC 106333.</title>
        <authorList>
            <person name="Hosoyama A."/>
            <person name="Uohara A."/>
            <person name="Ohji S."/>
            <person name="Ichikawa N."/>
        </authorList>
    </citation>
    <scope>NUCLEOTIDE SEQUENCE [LARGE SCALE GENOMIC DNA]</scope>
    <source>
        <strain evidence="1 2">NBRC 106333</strain>
    </source>
</reference>
<dbReference type="Proteomes" id="UP000321306">
    <property type="component" value="Unassembled WGS sequence"/>
</dbReference>
<comment type="caution">
    <text evidence="1">The sequence shown here is derived from an EMBL/GenBank/DDBJ whole genome shotgun (WGS) entry which is preliminary data.</text>
</comment>
<keyword evidence="2" id="KW-1185">Reference proteome</keyword>
<dbReference type="OrthoDB" id="502398at2"/>
<evidence type="ECO:0000313" key="2">
    <source>
        <dbReference type="Proteomes" id="UP000321306"/>
    </source>
</evidence>
<dbReference type="AlphaFoldDB" id="A0A511MWP1"/>
<dbReference type="EMBL" id="BJXB01000002">
    <property type="protein sequence ID" value="GEM44992.1"/>
    <property type="molecule type" value="Genomic_DNA"/>
</dbReference>
<evidence type="ECO:0000313" key="1">
    <source>
        <dbReference type="EMBL" id="GEM44992.1"/>
    </source>
</evidence>